<gene>
    <name evidence="4" type="ORF">FQK23_08145</name>
</gene>
<dbReference type="AlphaFoldDB" id="A0A558GHW1"/>
<comment type="caution">
    <text evidence="4">The sequence shown here is derived from an EMBL/GenBank/DDBJ whole genome shotgun (WGS) entry which is preliminary data.</text>
</comment>
<sequence>MHILYEGSPREVILESALHIGAAEGDEAITVESVAKLAELPVAEVRAEFPDREAIVHALPDYVTERKVKFLEETLDAAPGYADLFTKLTTFTEAYYEYAEREPELFRYLFEKKAYVSEDEWRALLQGNLSHNRTLDLIYENISLIAAEEKLKVGSDVCFQTVARLSVATLATVHGMAHLSVLGVLRHQHSVVRRFNLREVCKALIGTLFKAAEFLEMPDVRSPMQEYRALLAGFVPDRDISLDISAIEDVQELSTERARMAVKERAIQLAAREGLQYVTIENVAEYFGVSDVVVASLVDNDFVLRESVERETDRELEAHSLYLLERLPEGASAVDKLLCVAVAYFHYAVTFPERYSACIAAASGSVVPLSEDGEEQTQMGESFALLMQFAREALREAGYAPEDRLVYIKNLTLWAGADGMCHLASMGEFRDIDLEQKWSLYYFVTAVVLASFSYDLPEEQPQASQSA</sequence>
<dbReference type="EMBL" id="VMTY01000025">
    <property type="protein sequence ID" value="TVU56452.1"/>
    <property type="molecule type" value="Genomic_DNA"/>
</dbReference>
<dbReference type="SUPFAM" id="SSF46689">
    <property type="entry name" value="Homeodomain-like"/>
    <property type="match status" value="1"/>
</dbReference>
<organism evidence="4 5">
    <name type="scientific">Corynebacterium aurimucosum</name>
    <dbReference type="NCBI Taxonomy" id="169292"/>
    <lineage>
        <taxon>Bacteria</taxon>
        <taxon>Bacillati</taxon>
        <taxon>Actinomycetota</taxon>
        <taxon>Actinomycetes</taxon>
        <taxon>Mycobacteriales</taxon>
        <taxon>Corynebacteriaceae</taxon>
        <taxon>Corynebacterium</taxon>
    </lineage>
</organism>
<evidence type="ECO:0000256" key="1">
    <source>
        <dbReference type="ARBA" id="ARBA00023125"/>
    </source>
</evidence>
<keyword evidence="1 2" id="KW-0238">DNA-binding</keyword>
<evidence type="ECO:0000313" key="5">
    <source>
        <dbReference type="Proteomes" id="UP000320531"/>
    </source>
</evidence>
<dbReference type="InterPro" id="IPR036271">
    <property type="entry name" value="Tet_transcr_reg_TetR-rel_C_sf"/>
</dbReference>
<evidence type="ECO:0000259" key="3">
    <source>
        <dbReference type="PROSITE" id="PS50977"/>
    </source>
</evidence>
<dbReference type="SUPFAM" id="SSF48498">
    <property type="entry name" value="Tetracyclin repressor-like, C-terminal domain"/>
    <property type="match status" value="1"/>
</dbReference>
<dbReference type="GO" id="GO:0003677">
    <property type="term" value="F:DNA binding"/>
    <property type="evidence" value="ECO:0007669"/>
    <property type="project" value="UniProtKB-UniRule"/>
</dbReference>
<accession>A0A558GHW1</accession>
<protein>
    <submittedName>
        <fullName evidence="4">WHG domain-containing protein</fullName>
    </submittedName>
</protein>
<reference evidence="4 5" key="1">
    <citation type="submission" date="2019-07" db="EMBL/GenBank/DDBJ databases">
        <title>Draft genome of C. aurimucosum strain 14-2523.</title>
        <authorList>
            <person name="Pacheco L.G.C."/>
            <person name="Aguiar E.R.G.R."/>
            <person name="Navas J."/>
            <person name="Santos C.S."/>
            <person name="Rocha D.J.P.G."/>
        </authorList>
    </citation>
    <scope>NUCLEOTIDE SEQUENCE [LARGE SCALE GENOMIC DNA]</scope>
    <source>
        <strain evidence="4 5">14-2523</strain>
    </source>
</reference>
<feature type="domain" description="HTH tetR-type" evidence="3">
    <location>
        <begin position="7"/>
        <end position="67"/>
    </location>
</feature>
<dbReference type="Proteomes" id="UP000320531">
    <property type="component" value="Unassembled WGS sequence"/>
</dbReference>
<dbReference type="InterPro" id="IPR009057">
    <property type="entry name" value="Homeodomain-like_sf"/>
</dbReference>
<name>A0A558GHW1_9CORY</name>
<dbReference type="PROSITE" id="PS50977">
    <property type="entry name" value="HTH_TETR_2"/>
    <property type="match status" value="1"/>
</dbReference>
<evidence type="ECO:0000313" key="4">
    <source>
        <dbReference type="EMBL" id="TVU56452.1"/>
    </source>
</evidence>
<proteinExistence type="predicted"/>
<feature type="DNA-binding region" description="H-T-H motif" evidence="2">
    <location>
        <begin position="30"/>
        <end position="49"/>
    </location>
</feature>
<dbReference type="Gene3D" id="1.10.357.10">
    <property type="entry name" value="Tetracycline Repressor, domain 2"/>
    <property type="match status" value="2"/>
</dbReference>
<evidence type="ECO:0000256" key="2">
    <source>
        <dbReference type="PROSITE-ProRule" id="PRU00335"/>
    </source>
</evidence>
<dbReference type="InterPro" id="IPR001647">
    <property type="entry name" value="HTH_TetR"/>
</dbReference>